<dbReference type="PANTHER" id="PTHR35580:SF1">
    <property type="entry name" value="PHYTASE-LIKE DOMAIN-CONTAINING PROTEIN"/>
    <property type="match status" value="1"/>
</dbReference>
<reference evidence="2" key="1">
    <citation type="submission" date="2023-05" db="EMBL/GenBank/DDBJ databases">
        <authorList>
            <person name="Zhang X."/>
        </authorList>
    </citation>
    <scope>NUCLEOTIDE SEQUENCE</scope>
    <source>
        <strain evidence="2">YF14B1</strain>
    </source>
</reference>
<dbReference type="SUPFAM" id="SSF63829">
    <property type="entry name" value="Calcium-dependent phosphotriesterase"/>
    <property type="match status" value="1"/>
</dbReference>
<dbReference type="PANTHER" id="PTHR35580">
    <property type="entry name" value="CELL SURFACE GLYCOPROTEIN (S-LAYER PROTEIN)-LIKE PROTEIN"/>
    <property type="match status" value="1"/>
</dbReference>
<accession>A0AAE3QSU8</accession>
<dbReference type="Pfam" id="PF06739">
    <property type="entry name" value="SBBP"/>
    <property type="match status" value="2"/>
</dbReference>
<evidence type="ECO:0000313" key="3">
    <source>
        <dbReference type="Proteomes" id="UP001241110"/>
    </source>
</evidence>
<keyword evidence="1" id="KW-0732">Signal</keyword>
<dbReference type="InterPro" id="IPR011042">
    <property type="entry name" value="6-blade_b-propeller_TolB-like"/>
</dbReference>
<dbReference type="SUPFAM" id="SSF101898">
    <property type="entry name" value="NHL repeat"/>
    <property type="match status" value="1"/>
</dbReference>
<comment type="caution">
    <text evidence="2">The sequence shown here is derived from an EMBL/GenBank/DDBJ whole genome shotgun (WGS) entry which is preliminary data.</text>
</comment>
<evidence type="ECO:0000256" key="1">
    <source>
        <dbReference type="SAM" id="SignalP"/>
    </source>
</evidence>
<feature type="chain" id="PRO_5041898280" evidence="1">
    <location>
        <begin position="32"/>
        <end position="474"/>
    </location>
</feature>
<dbReference type="InterPro" id="IPR052918">
    <property type="entry name" value="Motility_Chemotaxis_Reg"/>
</dbReference>
<dbReference type="AlphaFoldDB" id="A0AAE3QSU8"/>
<gene>
    <name evidence="2" type="ORF">QNI16_27690</name>
</gene>
<dbReference type="InterPro" id="IPR010620">
    <property type="entry name" value="SBBP_repeat"/>
</dbReference>
<name>A0AAE3QSU8_9BACT</name>
<dbReference type="EMBL" id="JASJOS010000014">
    <property type="protein sequence ID" value="MDJ1484311.1"/>
    <property type="molecule type" value="Genomic_DNA"/>
</dbReference>
<dbReference type="RefSeq" id="WP_313985452.1">
    <property type="nucleotide sequence ID" value="NZ_JASJOS010000014.1"/>
</dbReference>
<feature type="signal peptide" evidence="1">
    <location>
        <begin position="1"/>
        <end position="31"/>
    </location>
</feature>
<sequence>MIRYFFTIKTHTITMCKNNLLCSLLIAGAMAMTFSSCKKEDTPPTPAVDPEISTTPYAVKATGYITPKKQLVDKDGNLYVTGSFSGIAVFGTTTLTAQGQSDDIFLAKYNAKGELQWVKQEGGADTDVARSLALDASGNVFVIGEFSYTALIGGTSLTSKGYKDIFLAKYTSEGTVQWVKQAGSTNLDYGYDVAIDGTDNIYITGNFYAETIIGNTTLTAVGNGRNTYIAKYTSSGEVQWVKSGGGYGRYITLDGAGTPYIAGEFYDDISFGDKKLTVQGNSDIFIVHYSATGEVLDIRTIGSANAEFSIRDLKFDASGNLYTTGLFTGTGTVGTTTLTSKGQTDVFTLKYNNTGAVQWVKVAASNNDDYVNALGIDGSGNVYITGYFYNPFTLESTTLTPAGGSDLFVAKYNNAGELQWAQKAGGESTDMGTTLTLDRSNNLYVAGLFYKSIQLHETTLTAEKEGLFLWKVKH</sequence>
<proteinExistence type="predicted"/>
<evidence type="ECO:0000313" key="2">
    <source>
        <dbReference type="EMBL" id="MDJ1484311.1"/>
    </source>
</evidence>
<protein>
    <submittedName>
        <fullName evidence="2">SBBP repeat-containing protein</fullName>
    </submittedName>
</protein>
<organism evidence="2 3">
    <name type="scientific">Xanthocytophaga flava</name>
    <dbReference type="NCBI Taxonomy" id="3048013"/>
    <lineage>
        <taxon>Bacteria</taxon>
        <taxon>Pseudomonadati</taxon>
        <taxon>Bacteroidota</taxon>
        <taxon>Cytophagia</taxon>
        <taxon>Cytophagales</taxon>
        <taxon>Rhodocytophagaceae</taxon>
        <taxon>Xanthocytophaga</taxon>
    </lineage>
</organism>
<dbReference type="Proteomes" id="UP001241110">
    <property type="component" value="Unassembled WGS sequence"/>
</dbReference>
<dbReference type="Gene3D" id="2.120.10.30">
    <property type="entry name" value="TolB, C-terminal domain"/>
    <property type="match status" value="1"/>
</dbReference>